<dbReference type="Gene3D" id="2.10.109.10">
    <property type="entry name" value="Umud Fragment, subunit A"/>
    <property type="match status" value="1"/>
</dbReference>
<sequence>MAEPPPQVPPLPLFASEQAQRAHCARRRRWRRRALPLALGIVALASTIALPPRPLLVWNASASAPIGLYAVTARRTFARGDMAIVRLPASLRRLAARRHYLPRGLPLVKRVAGVAPDRICAQGVRITINGHLAAIRRIRDGLGRPLPQWQGCRPLGAGALFLLMTGRADSFDGRYFGISEPGDIIGKATPLWLP</sequence>
<reference evidence="2 3" key="1">
    <citation type="submission" date="2024-06" db="EMBL/GenBank/DDBJ databases">
        <title>Novosphingobium rhizovicinus M1R2S20.</title>
        <authorList>
            <person name="Sun J.-Q."/>
        </authorList>
    </citation>
    <scope>NUCLEOTIDE SEQUENCE [LARGE SCALE GENOMIC DNA]</scope>
    <source>
        <strain evidence="2 3">M1R2S20</strain>
    </source>
</reference>
<gene>
    <name evidence="2" type="ORF">ABUH87_16215</name>
</gene>
<dbReference type="EMBL" id="JBFNXR010000052">
    <property type="protein sequence ID" value="MEW9856682.1"/>
    <property type="molecule type" value="Genomic_DNA"/>
</dbReference>
<name>A0ABV3RF13_9SPHN</name>
<proteinExistence type="predicted"/>
<evidence type="ECO:0000313" key="3">
    <source>
        <dbReference type="Proteomes" id="UP001556118"/>
    </source>
</evidence>
<dbReference type="RefSeq" id="WP_367775155.1">
    <property type="nucleotide sequence ID" value="NZ_JBFNXR010000052.1"/>
</dbReference>
<keyword evidence="3" id="KW-1185">Reference proteome</keyword>
<comment type="caution">
    <text evidence="2">The sequence shown here is derived from an EMBL/GenBank/DDBJ whole genome shotgun (WGS) entry which is preliminary data.</text>
</comment>
<evidence type="ECO:0000259" key="1">
    <source>
        <dbReference type="Pfam" id="PF10502"/>
    </source>
</evidence>
<accession>A0ABV3RF13</accession>
<feature type="domain" description="Peptidase S26" evidence="1">
    <location>
        <begin position="34"/>
        <end position="192"/>
    </location>
</feature>
<organism evidence="2 3">
    <name type="scientific">Novosphingobium rhizovicinum</name>
    <dbReference type="NCBI Taxonomy" id="3228928"/>
    <lineage>
        <taxon>Bacteria</taxon>
        <taxon>Pseudomonadati</taxon>
        <taxon>Pseudomonadota</taxon>
        <taxon>Alphaproteobacteria</taxon>
        <taxon>Sphingomonadales</taxon>
        <taxon>Sphingomonadaceae</taxon>
        <taxon>Novosphingobium</taxon>
    </lineage>
</organism>
<dbReference type="SUPFAM" id="SSF51306">
    <property type="entry name" value="LexA/Signal peptidase"/>
    <property type="match status" value="1"/>
</dbReference>
<evidence type="ECO:0000313" key="2">
    <source>
        <dbReference type="EMBL" id="MEW9856682.1"/>
    </source>
</evidence>
<protein>
    <submittedName>
        <fullName evidence="2">S26 family signal peptidase</fullName>
    </submittedName>
</protein>
<dbReference type="InterPro" id="IPR019533">
    <property type="entry name" value="Peptidase_S26"/>
</dbReference>
<dbReference type="Proteomes" id="UP001556118">
    <property type="component" value="Unassembled WGS sequence"/>
</dbReference>
<dbReference type="Pfam" id="PF10502">
    <property type="entry name" value="Peptidase_S26"/>
    <property type="match status" value="1"/>
</dbReference>
<dbReference type="InterPro" id="IPR036286">
    <property type="entry name" value="LexA/Signal_pep-like_sf"/>
</dbReference>